<proteinExistence type="predicted"/>
<dbReference type="GO" id="GO:0005884">
    <property type="term" value="C:actin filament"/>
    <property type="evidence" value="ECO:0007669"/>
    <property type="project" value="TreeGrafter"/>
</dbReference>
<reference evidence="3" key="2">
    <citation type="submission" date="2025-08" db="UniProtKB">
        <authorList>
            <consortium name="Ensembl"/>
        </authorList>
    </citation>
    <scope>IDENTIFICATION</scope>
</reference>
<dbReference type="InParanoid" id="H3BHM3"/>
<dbReference type="EMBL" id="AFYH01009146">
    <property type="status" value="NOT_ANNOTATED_CDS"/>
    <property type="molecule type" value="Genomic_DNA"/>
</dbReference>
<dbReference type="InterPro" id="IPR014767">
    <property type="entry name" value="DAD_dom"/>
</dbReference>
<sequence>EALKENNKKKELEEKIKRAKLAKEKAEREKMERQQKKKQLIDMNKEGDETGVMDSLLEALQSGAAFRDRRKRAPRNHGESSHTSQNTQLQRRSKAIEPHTWE</sequence>
<protein>
    <recommendedName>
        <fullName evidence="2">DAD domain-containing protein</fullName>
    </recommendedName>
</protein>
<dbReference type="Gene3D" id="1.20.58.2220">
    <property type="entry name" value="Formin, FH2 domain"/>
    <property type="match status" value="1"/>
</dbReference>
<dbReference type="InterPro" id="IPR042201">
    <property type="entry name" value="FH2_Formin_sf"/>
</dbReference>
<evidence type="ECO:0000259" key="2">
    <source>
        <dbReference type="PROSITE" id="PS51231"/>
    </source>
</evidence>
<dbReference type="OMA" id="IEPHTWE"/>
<evidence type="ECO:0000313" key="3">
    <source>
        <dbReference type="Ensembl" id="ENSLACP00000021394.1"/>
    </source>
</evidence>
<dbReference type="STRING" id="7897.ENSLACP00000021394"/>
<dbReference type="GeneTree" id="ENSGT00940000157822"/>
<feature type="domain" description="DAD" evidence="2">
    <location>
        <begin position="48"/>
        <end position="78"/>
    </location>
</feature>
<feature type="region of interest" description="Disordered" evidence="1">
    <location>
        <begin position="22"/>
        <end position="102"/>
    </location>
</feature>
<dbReference type="InterPro" id="IPR051412">
    <property type="entry name" value="Formin_Homology_Diaphanous_sf"/>
</dbReference>
<dbReference type="Pfam" id="PF06345">
    <property type="entry name" value="Drf_DAD"/>
    <property type="match status" value="1"/>
</dbReference>
<dbReference type="eggNOG" id="KOG1924">
    <property type="taxonomic scope" value="Eukaryota"/>
</dbReference>
<dbReference type="HOGENOM" id="CLU_2305032_0_0_1"/>
<name>H3BHM3_LATCH</name>
<feature type="compositionally biased region" description="Polar residues" evidence="1">
    <location>
        <begin position="81"/>
        <end position="90"/>
    </location>
</feature>
<dbReference type="Ensembl" id="ENSLACT00000021535.1">
    <property type="protein sequence ID" value="ENSLACP00000021394.1"/>
    <property type="gene ID" value="ENSLACG00000018797.1"/>
</dbReference>
<keyword evidence="4" id="KW-1185">Reference proteome</keyword>
<dbReference type="AlphaFoldDB" id="H3BHM3"/>
<accession>H3BHM3</accession>
<dbReference type="PANTHER" id="PTHR45691:SF3">
    <property type="entry name" value="PROTEIN DIAPHANOUS HOMOLOG 2"/>
    <property type="match status" value="1"/>
</dbReference>
<dbReference type="InterPro" id="IPR010465">
    <property type="entry name" value="Drf_DAD"/>
</dbReference>
<dbReference type="PANTHER" id="PTHR45691">
    <property type="entry name" value="PROTEIN DIAPHANOUS"/>
    <property type="match status" value="1"/>
</dbReference>
<evidence type="ECO:0000256" key="1">
    <source>
        <dbReference type="SAM" id="MobiDB-lite"/>
    </source>
</evidence>
<reference evidence="4" key="1">
    <citation type="submission" date="2011-08" db="EMBL/GenBank/DDBJ databases">
        <title>The draft genome of Latimeria chalumnae.</title>
        <authorList>
            <person name="Di Palma F."/>
            <person name="Alfoldi J."/>
            <person name="Johnson J."/>
            <person name="Berlin A."/>
            <person name="Gnerre S."/>
            <person name="Jaffe D."/>
            <person name="MacCallum I."/>
            <person name="Young S."/>
            <person name="Walker B.J."/>
            <person name="Lander E."/>
            <person name="Lindblad-Toh K."/>
        </authorList>
    </citation>
    <scope>NUCLEOTIDE SEQUENCE [LARGE SCALE GENOMIC DNA]</scope>
    <source>
        <strain evidence="4">Wild caught</strain>
    </source>
</reference>
<evidence type="ECO:0000313" key="4">
    <source>
        <dbReference type="Proteomes" id="UP000008672"/>
    </source>
</evidence>
<dbReference type="PROSITE" id="PS51231">
    <property type="entry name" value="DAD"/>
    <property type="match status" value="1"/>
</dbReference>
<organism evidence="3 4">
    <name type="scientific">Latimeria chalumnae</name>
    <name type="common">Coelacanth</name>
    <dbReference type="NCBI Taxonomy" id="7897"/>
    <lineage>
        <taxon>Eukaryota</taxon>
        <taxon>Metazoa</taxon>
        <taxon>Chordata</taxon>
        <taxon>Craniata</taxon>
        <taxon>Vertebrata</taxon>
        <taxon>Euteleostomi</taxon>
        <taxon>Coelacanthiformes</taxon>
        <taxon>Coelacanthidae</taxon>
        <taxon>Latimeria</taxon>
    </lineage>
</organism>
<dbReference type="Proteomes" id="UP000008672">
    <property type="component" value="Unassembled WGS sequence"/>
</dbReference>
<dbReference type="GO" id="GO:0030041">
    <property type="term" value="P:actin filament polymerization"/>
    <property type="evidence" value="ECO:0007669"/>
    <property type="project" value="TreeGrafter"/>
</dbReference>
<feature type="compositionally biased region" description="Basic and acidic residues" evidence="1">
    <location>
        <begin position="22"/>
        <end position="48"/>
    </location>
</feature>
<reference evidence="3" key="3">
    <citation type="submission" date="2025-09" db="UniProtKB">
        <authorList>
            <consortium name="Ensembl"/>
        </authorList>
    </citation>
    <scope>IDENTIFICATION</scope>
</reference>
<dbReference type="Bgee" id="ENSLACG00000018797">
    <property type="expression patterns" value="Expressed in muscle tissue and 6 other cell types or tissues"/>
</dbReference>